<dbReference type="AlphaFoldDB" id="A0A0F9RW96"/>
<organism evidence="2">
    <name type="scientific">marine sediment metagenome</name>
    <dbReference type="NCBI Taxonomy" id="412755"/>
    <lineage>
        <taxon>unclassified sequences</taxon>
        <taxon>metagenomes</taxon>
        <taxon>ecological metagenomes</taxon>
    </lineage>
</organism>
<reference evidence="2" key="1">
    <citation type="journal article" date="2015" name="Nature">
        <title>Complex archaea that bridge the gap between prokaryotes and eukaryotes.</title>
        <authorList>
            <person name="Spang A."/>
            <person name="Saw J.H."/>
            <person name="Jorgensen S.L."/>
            <person name="Zaremba-Niedzwiedzka K."/>
            <person name="Martijn J."/>
            <person name="Lind A.E."/>
            <person name="van Eijk R."/>
            <person name="Schleper C."/>
            <person name="Guy L."/>
            <person name="Ettema T.J."/>
        </authorList>
    </citation>
    <scope>NUCLEOTIDE SEQUENCE</scope>
</reference>
<feature type="region of interest" description="Disordered" evidence="1">
    <location>
        <begin position="1"/>
        <end position="20"/>
    </location>
</feature>
<dbReference type="EMBL" id="LAZR01000936">
    <property type="protein sequence ID" value="KKN54247.1"/>
    <property type="molecule type" value="Genomic_DNA"/>
</dbReference>
<feature type="compositionally biased region" description="Basic and acidic residues" evidence="1">
    <location>
        <begin position="246"/>
        <end position="260"/>
    </location>
</feature>
<evidence type="ECO:0000313" key="2">
    <source>
        <dbReference type="EMBL" id="KKN54247.1"/>
    </source>
</evidence>
<protein>
    <submittedName>
        <fullName evidence="2">Uncharacterized protein</fullName>
    </submittedName>
</protein>
<evidence type="ECO:0000256" key="1">
    <source>
        <dbReference type="SAM" id="MobiDB-lite"/>
    </source>
</evidence>
<gene>
    <name evidence="2" type="ORF">LCGC14_0594290</name>
</gene>
<accession>A0A0F9RW96</accession>
<name>A0A0F9RW96_9ZZZZ</name>
<proteinExistence type="predicted"/>
<comment type="caution">
    <text evidence="2">The sequence shown here is derived from an EMBL/GenBank/DDBJ whole genome shotgun (WGS) entry which is preliminary data.</text>
</comment>
<sequence>MPGRQFNRLPASGPMAQQAEQEYKAAKRAAGEEYEIEARALGQQVLTDAQYQNKMAQLQGKHSLKALQMDRNWDQQMTQINEYEKLGAAGTISPEQADQAQYGISGYRVPSQKQPNYQNEHRNLIQERNRLTDMLINNWAKKWGKWRSIEEINKDGKITKWGDKATPEELQQIETIQNMIGQFDAYEFELLNKLDPQQRKVNQLSRAMSMGPRTQATPGVGGKRPRILLGTGTPEDPLRGYADAPEPERFETPGFKMTREKAITRAREQLGTGADRERIITLAKQIYGAK</sequence>
<feature type="region of interest" description="Disordered" evidence="1">
    <location>
        <begin position="209"/>
        <end position="260"/>
    </location>
</feature>